<dbReference type="Proteomes" id="UP001141806">
    <property type="component" value="Unassembled WGS sequence"/>
</dbReference>
<dbReference type="EMBL" id="JAMYWD010000006">
    <property type="protein sequence ID" value="KAJ4968225.1"/>
    <property type="molecule type" value="Genomic_DNA"/>
</dbReference>
<accession>A0A9Q0KD18</accession>
<dbReference type="AlphaFoldDB" id="A0A9Q0KD18"/>
<reference evidence="2" key="1">
    <citation type="journal article" date="2023" name="Plant J.">
        <title>The genome of the king protea, Protea cynaroides.</title>
        <authorList>
            <person name="Chang J."/>
            <person name="Duong T.A."/>
            <person name="Schoeman C."/>
            <person name="Ma X."/>
            <person name="Roodt D."/>
            <person name="Barker N."/>
            <person name="Li Z."/>
            <person name="Van de Peer Y."/>
            <person name="Mizrachi E."/>
        </authorList>
    </citation>
    <scope>NUCLEOTIDE SEQUENCE</scope>
    <source>
        <tissue evidence="2">Young leaves</tissue>
    </source>
</reference>
<evidence type="ECO:0000256" key="1">
    <source>
        <dbReference type="SAM" id="MobiDB-lite"/>
    </source>
</evidence>
<organism evidence="2 3">
    <name type="scientific">Protea cynaroides</name>
    <dbReference type="NCBI Taxonomy" id="273540"/>
    <lineage>
        <taxon>Eukaryota</taxon>
        <taxon>Viridiplantae</taxon>
        <taxon>Streptophyta</taxon>
        <taxon>Embryophyta</taxon>
        <taxon>Tracheophyta</taxon>
        <taxon>Spermatophyta</taxon>
        <taxon>Magnoliopsida</taxon>
        <taxon>Proteales</taxon>
        <taxon>Proteaceae</taxon>
        <taxon>Protea</taxon>
    </lineage>
</organism>
<evidence type="ECO:0000313" key="3">
    <source>
        <dbReference type="Proteomes" id="UP001141806"/>
    </source>
</evidence>
<sequence>MGKKETPLGRRAWNVLRLALLWARKGGVFKRRLMMDLRLLPSYIKNLRHNNDSIHYREREFSFDDTPLFHFKMHRPASKRFHIPCLNSPSVDFDFDFENDDVLYNNYPDGRKSFLTSGDEREEEKEEHFDGCDFGDNGRRSSAMVSCREESPEEDEGIDLKAEEFIANFYKQMKLQRQISYLQYHDMLNRGAS</sequence>
<dbReference type="Pfam" id="PF05553">
    <property type="entry name" value="DUF761"/>
    <property type="match status" value="1"/>
</dbReference>
<name>A0A9Q0KD18_9MAGN</name>
<feature type="compositionally biased region" description="Basic and acidic residues" evidence="1">
    <location>
        <begin position="126"/>
        <end position="135"/>
    </location>
</feature>
<dbReference type="PANTHER" id="PTHR33265">
    <property type="entry name" value="AVR9/CF-9 RAPIDLY ELICITED PROTEIN-RELATED"/>
    <property type="match status" value="1"/>
</dbReference>
<dbReference type="OrthoDB" id="1929803at2759"/>
<comment type="caution">
    <text evidence="2">The sequence shown here is derived from an EMBL/GenBank/DDBJ whole genome shotgun (WGS) entry which is preliminary data.</text>
</comment>
<keyword evidence="3" id="KW-1185">Reference proteome</keyword>
<gene>
    <name evidence="2" type="ORF">NE237_014926</name>
</gene>
<evidence type="ECO:0000313" key="2">
    <source>
        <dbReference type="EMBL" id="KAJ4968225.1"/>
    </source>
</evidence>
<dbReference type="PANTHER" id="PTHR33265:SF5">
    <property type="entry name" value="COTTON FIBER PROTEIN"/>
    <property type="match status" value="1"/>
</dbReference>
<protein>
    <recommendedName>
        <fullName evidence="4">Cotton fiber protein</fullName>
    </recommendedName>
</protein>
<feature type="region of interest" description="Disordered" evidence="1">
    <location>
        <begin position="115"/>
        <end position="135"/>
    </location>
</feature>
<evidence type="ECO:0008006" key="4">
    <source>
        <dbReference type="Google" id="ProtNLM"/>
    </source>
</evidence>
<dbReference type="InterPro" id="IPR008480">
    <property type="entry name" value="DUF761_pln"/>
</dbReference>
<proteinExistence type="predicted"/>